<keyword evidence="4 6" id="KW-0333">Golgi apparatus</keyword>
<keyword evidence="8" id="KW-0812">Transmembrane</keyword>
<evidence type="ECO:0000256" key="4">
    <source>
        <dbReference type="ARBA" id="ARBA00023034"/>
    </source>
</evidence>
<dbReference type="GO" id="GO:0060090">
    <property type="term" value="F:molecular adaptor activity"/>
    <property type="evidence" value="ECO:0007669"/>
    <property type="project" value="TreeGrafter"/>
</dbReference>
<accession>A0A1X7VRV8</accession>
<dbReference type="Pfam" id="PF01146">
    <property type="entry name" value="Caveolin"/>
    <property type="match status" value="1"/>
</dbReference>
<protein>
    <recommendedName>
        <fullName evidence="6">Caveolin</fullName>
    </recommendedName>
</protein>
<reference evidence="9" key="1">
    <citation type="submission" date="2017-05" db="UniProtKB">
        <authorList>
            <consortium name="EnsemblMetazoa"/>
        </authorList>
    </citation>
    <scope>IDENTIFICATION</scope>
</reference>
<proteinExistence type="inferred from homology"/>
<evidence type="ECO:0000256" key="6">
    <source>
        <dbReference type="RuleBase" id="RU000680"/>
    </source>
</evidence>
<feature type="transmembrane region" description="Helical" evidence="8">
    <location>
        <begin position="110"/>
        <end position="134"/>
    </location>
</feature>
<evidence type="ECO:0000256" key="3">
    <source>
        <dbReference type="ARBA" id="ARBA00022475"/>
    </source>
</evidence>
<comment type="similarity">
    <text evidence="2 6">Belongs to the caveolin family.</text>
</comment>
<feature type="region of interest" description="Disordered" evidence="7">
    <location>
        <begin position="14"/>
        <end position="38"/>
    </location>
</feature>
<keyword evidence="5 6" id="KW-0472">Membrane</keyword>
<dbReference type="InParanoid" id="A0A1X7VRV8"/>
<comment type="subcellular location">
    <subcellularLocation>
        <location evidence="1 6">Cell membrane</location>
        <topology evidence="1 6">Peripheral membrane protein</topology>
    </subcellularLocation>
    <subcellularLocation>
        <location evidence="6">Golgi apparatus membrane</location>
        <topology evidence="6">Peripheral membrane protein</topology>
    </subcellularLocation>
    <subcellularLocation>
        <location evidence="6">Membrane</location>
        <location evidence="6">Caveola</location>
        <topology evidence="6">Peripheral membrane protein</topology>
    </subcellularLocation>
</comment>
<dbReference type="PANTHER" id="PTHR10844">
    <property type="entry name" value="CAVEOLIN"/>
    <property type="match status" value="1"/>
</dbReference>
<keyword evidence="8" id="KW-1133">Transmembrane helix</keyword>
<evidence type="ECO:0000256" key="2">
    <source>
        <dbReference type="ARBA" id="ARBA00010988"/>
    </source>
</evidence>
<dbReference type="GO" id="GO:0000139">
    <property type="term" value="C:Golgi membrane"/>
    <property type="evidence" value="ECO:0007669"/>
    <property type="project" value="UniProtKB-SubCell"/>
</dbReference>
<evidence type="ECO:0000256" key="8">
    <source>
        <dbReference type="SAM" id="Phobius"/>
    </source>
</evidence>
<dbReference type="PANTHER" id="PTHR10844:SF19">
    <property type="entry name" value="CAVEOLIN-2"/>
    <property type="match status" value="1"/>
</dbReference>
<dbReference type="GO" id="GO:0005901">
    <property type="term" value="C:caveola"/>
    <property type="evidence" value="ECO:0007669"/>
    <property type="project" value="UniProtKB-SubCell"/>
</dbReference>
<dbReference type="GO" id="GO:0070836">
    <property type="term" value="P:caveola assembly"/>
    <property type="evidence" value="ECO:0007669"/>
    <property type="project" value="InterPro"/>
</dbReference>
<evidence type="ECO:0000256" key="1">
    <source>
        <dbReference type="ARBA" id="ARBA00004202"/>
    </source>
</evidence>
<name>A0A1X7VRV8_AMPQE</name>
<dbReference type="FunCoup" id="A0A1X7VRV8">
    <property type="interactions" value="435"/>
</dbReference>
<evidence type="ECO:0000313" key="9">
    <source>
        <dbReference type="EnsemblMetazoa" id="Aqu2.1.42148_001"/>
    </source>
</evidence>
<dbReference type="EnsemblMetazoa" id="Aqu2.1.42148_001">
    <property type="protein sequence ID" value="Aqu2.1.42148_001"/>
    <property type="gene ID" value="Aqu2.1.42148"/>
</dbReference>
<dbReference type="AlphaFoldDB" id="A0A1X7VRV8"/>
<evidence type="ECO:0000256" key="5">
    <source>
        <dbReference type="ARBA" id="ARBA00023136"/>
    </source>
</evidence>
<keyword evidence="3 6" id="KW-1003">Cell membrane</keyword>
<sequence>MKYFKTLRFEKVTPTSSSTSSYDLRMAAPTSPPSYQRSVYNDNNLSFLNPGNSTRLENQPRNNGENIEPEPFETLLDLDFKTVFYEHQSTPTIPQVYAIYNKVFHFTKAIVYNGLVLIFGIFITLVWAFLASILAFVTTWVWWPIMRSALFVSGATIPAVVEPMKAFLTPLADVHARIFRQIRINATFNGGFNPRINDRAASSNV</sequence>
<evidence type="ECO:0000256" key="7">
    <source>
        <dbReference type="SAM" id="MobiDB-lite"/>
    </source>
</evidence>
<dbReference type="InterPro" id="IPR001612">
    <property type="entry name" value="Caveolin"/>
</dbReference>
<dbReference type="OrthoDB" id="5917823at2759"/>
<comment type="function">
    <text evidence="6">May act as a scaffolding protein within caveolar membranes. Interacts directly with G-protein alpha subunits and can functionally regulate their activity.</text>
</comment>
<organism evidence="9">
    <name type="scientific">Amphimedon queenslandica</name>
    <name type="common">Sponge</name>
    <dbReference type="NCBI Taxonomy" id="400682"/>
    <lineage>
        <taxon>Eukaryota</taxon>
        <taxon>Metazoa</taxon>
        <taxon>Porifera</taxon>
        <taxon>Demospongiae</taxon>
        <taxon>Heteroscleromorpha</taxon>
        <taxon>Haplosclerida</taxon>
        <taxon>Niphatidae</taxon>
        <taxon>Amphimedon</taxon>
    </lineage>
</organism>